<evidence type="ECO:0000256" key="2">
    <source>
        <dbReference type="SAM" id="Phobius"/>
    </source>
</evidence>
<dbReference type="GeneID" id="100384532"/>
<feature type="region of interest" description="Disordered" evidence="1">
    <location>
        <begin position="66"/>
        <end position="103"/>
    </location>
</feature>
<dbReference type="EnsemblPlants" id="Zm00001eb313030_T003">
    <property type="protein sequence ID" value="Zm00001eb313030_P003"/>
    <property type="gene ID" value="Zm00001eb313030"/>
</dbReference>
<evidence type="ECO:0000313" key="4">
    <source>
        <dbReference type="EnsemblPlants" id="Zm00001eb313030_P003"/>
    </source>
</evidence>
<keyword evidence="6" id="KW-1267">Proteomics identification</keyword>
<feature type="compositionally biased region" description="Basic and acidic residues" evidence="1">
    <location>
        <begin position="1"/>
        <end position="16"/>
    </location>
</feature>
<dbReference type="OrthoDB" id="993453at2759"/>
<proteinExistence type="evidence at protein level"/>
<feature type="transmembrane region" description="Helical" evidence="2">
    <location>
        <begin position="159"/>
        <end position="183"/>
    </location>
</feature>
<dbReference type="KEGG" id="zma:100384532"/>
<organism evidence="3">
    <name type="scientific">Zea mays</name>
    <name type="common">Maize</name>
    <dbReference type="NCBI Taxonomy" id="4577"/>
    <lineage>
        <taxon>Eukaryota</taxon>
        <taxon>Viridiplantae</taxon>
        <taxon>Streptophyta</taxon>
        <taxon>Embryophyta</taxon>
        <taxon>Tracheophyta</taxon>
        <taxon>Spermatophyta</taxon>
        <taxon>Magnoliopsida</taxon>
        <taxon>Liliopsida</taxon>
        <taxon>Poales</taxon>
        <taxon>Poaceae</taxon>
        <taxon>PACMAD clade</taxon>
        <taxon>Panicoideae</taxon>
        <taxon>Andropogonodae</taxon>
        <taxon>Andropogoneae</taxon>
        <taxon>Tripsacinae</taxon>
        <taxon>Zea</taxon>
    </lineage>
</organism>
<evidence type="ECO:0000313" key="5">
    <source>
        <dbReference type="Proteomes" id="UP000007305"/>
    </source>
</evidence>
<dbReference type="PANTHER" id="PTHR34807">
    <property type="entry name" value="OS08G0270800 PROTEIN"/>
    <property type="match status" value="1"/>
</dbReference>
<dbReference type="AlphaFoldDB" id="C4IYE5"/>
<feature type="compositionally biased region" description="Low complexity" evidence="1">
    <location>
        <begin position="26"/>
        <end position="46"/>
    </location>
</feature>
<reference evidence="4" key="4">
    <citation type="submission" date="2021-05" db="UniProtKB">
        <authorList>
            <consortium name="EnsemblPlants"/>
        </authorList>
    </citation>
    <scope>IDENTIFICATION</scope>
    <source>
        <strain evidence="4">cv. B73</strain>
    </source>
</reference>
<sequence length="233" mass="25053">MDDIAGERGRKGDDSSRAVLTPPRGPGLLSPSSPSRSDPIPSPPSAAVLALPAAATSPSAGLLASSRLTGEMDGGGETLLVRRSKGKKRRQPAAPAERGSGSGDRFRALWRDYHDLLQETEAKKRRLASKKRRSLALLAEVKYGSSPALALWLHVTTSIIFLFFMLALLLLFSFTNCVAAFCCKVLAKEVSVLSEGWLAADTLQVEEAGSVHAIPIGPWCRDRSAFYQQKPKP</sequence>
<evidence type="ECO:0000313" key="3">
    <source>
        <dbReference type="EMBL" id="ACR33945.1"/>
    </source>
</evidence>
<accession>C4IYE5</accession>
<keyword evidence="2" id="KW-0472">Membrane</keyword>
<name>C4IYE5_MAIZE</name>
<dbReference type="PANTHER" id="PTHR34807:SF16">
    <property type="entry name" value="OS09G0421500 PROTEIN"/>
    <property type="match status" value="1"/>
</dbReference>
<keyword evidence="5" id="KW-1185">Reference proteome</keyword>
<dbReference type="Proteomes" id="UP000007305">
    <property type="component" value="Chromosome 7"/>
</dbReference>
<evidence type="ECO:0000256" key="1">
    <source>
        <dbReference type="SAM" id="MobiDB-lite"/>
    </source>
</evidence>
<protein>
    <submittedName>
        <fullName evidence="3 4">Uncharacterized protein</fullName>
    </submittedName>
</protein>
<reference evidence="4" key="3">
    <citation type="submission" date="2019-07" db="EMBL/GenBank/DDBJ databases">
        <authorList>
            <person name="Seetharam A."/>
            <person name="Woodhouse M."/>
            <person name="Cannon E."/>
        </authorList>
    </citation>
    <scope>NUCLEOTIDE SEQUENCE [LARGE SCALE GENOMIC DNA]</scope>
    <source>
        <strain evidence="4">cv. B73</strain>
    </source>
</reference>
<feature type="compositionally biased region" description="Basic residues" evidence="1">
    <location>
        <begin position="82"/>
        <end position="91"/>
    </location>
</feature>
<dbReference type="RefSeq" id="NP_001307403.1">
    <property type="nucleotide sequence ID" value="NM_001320474.1"/>
</dbReference>
<dbReference type="ExpressionAtlas" id="C4IYE5">
    <property type="expression patterns" value="baseline and differential"/>
</dbReference>
<keyword evidence="2" id="KW-1133">Transmembrane helix</keyword>
<dbReference type="Gramene" id="Zm00001eb313030_T003">
    <property type="protein sequence ID" value="Zm00001eb313030_P003"/>
    <property type="gene ID" value="Zm00001eb313030"/>
</dbReference>
<evidence type="ECO:0007829" key="6">
    <source>
        <dbReference type="PeptideAtlas" id="C4IYE5"/>
    </source>
</evidence>
<keyword evidence="2" id="KW-0812">Transmembrane</keyword>
<dbReference type="EMBL" id="BT083592">
    <property type="protein sequence ID" value="ACR33945.1"/>
    <property type="molecule type" value="mRNA"/>
</dbReference>
<gene>
    <name evidence="4" type="primary">LOC100384532</name>
</gene>
<reference evidence="3" key="1">
    <citation type="journal article" date="2009" name="PLoS Genet.">
        <title>Sequencing, mapping, and analysis of 27,455 maize full-length cDNAs.</title>
        <authorList>
            <person name="Soderlund C."/>
            <person name="Descour A."/>
            <person name="Kudrna D."/>
            <person name="Bomhoff M."/>
            <person name="Boyd L."/>
            <person name="Currie J."/>
            <person name="Angelova A."/>
            <person name="Collura K."/>
            <person name="Wissotski M."/>
            <person name="Ashley E."/>
            <person name="Morrow D."/>
            <person name="Fernandes J."/>
            <person name="Walbot V."/>
            <person name="Yu Y."/>
        </authorList>
    </citation>
    <scope>NUCLEOTIDE SEQUENCE</scope>
    <source>
        <strain evidence="3">B73</strain>
    </source>
</reference>
<reference evidence="5" key="2">
    <citation type="submission" date="2015-12" db="EMBL/GenBank/DDBJ databases">
        <title>Update maize B73 reference genome by single molecule sequencing technologies.</title>
        <authorList>
            <consortium name="Maize Genome Sequencing Project"/>
            <person name="Ware D."/>
        </authorList>
    </citation>
    <scope>NUCLEOTIDE SEQUENCE [LARGE SCALE GENOMIC DNA]</scope>
    <source>
        <strain evidence="5">cv. B73</strain>
    </source>
</reference>
<feature type="region of interest" description="Disordered" evidence="1">
    <location>
        <begin position="1"/>
        <end position="46"/>
    </location>
</feature>